<dbReference type="Proteomes" id="UP000603545">
    <property type="component" value="Unassembled WGS sequence"/>
</dbReference>
<accession>A0A8J6N655</accession>
<dbReference type="AlphaFoldDB" id="A0A8J6N655"/>
<comment type="caution">
    <text evidence="2">The sequence shown here is derived from an EMBL/GenBank/DDBJ whole genome shotgun (WGS) entry which is preliminary data.</text>
</comment>
<dbReference type="EMBL" id="JACNLL010000001">
    <property type="protein sequence ID" value="MBC8198422.1"/>
    <property type="molecule type" value="Genomic_DNA"/>
</dbReference>
<feature type="domain" description="Transposase IS116/IS110/IS902 C-terminal" evidence="1">
    <location>
        <begin position="162"/>
        <end position="246"/>
    </location>
</feature>
<feature type="non-terminal residue" evidence="2">
    <location>
        <position position="1"/>
    </location>
</feature>
<organism evidence="2 3">
    <name type="scientific">Candidatus Desulfaltia bathyphila</name>
    <dbReference type="NCBI Taxonomy" id="2841697"/>
    <lineage>
        <taxon>Bacteria</taxon>
        <taxon>Pseudomonadati</taxon>
        <taxon>Thermodesulfobacteriota</taxon>
        <taxon>Desulfobacteria</taxon>
        <taxon>Desulfobacterales</taxon>
        <taxon>Desulfobacterales incertae sedis</taxon>
        <taxon>Candidatus Desulfaltia</taxon>
    </lineage>
</organism>
<dbReference type="GO" id="GO:0006313">
    <property type="term" value="P:DNA transposition"/>
    <property type="evidence" value="ECO:0007669"/>
    <property type="project" value="InterPro"/>
</dbReference>
<dbReference type="PANTHER" id="PTHR33055:SF13">
    <property type="entry name" value="TRANSPOSASE"/>
    <property type="match status" value="1"/>
</dbReference>
<dbReference type="GO" id="GO:0004803">
    <property type="term" value="F:transposase activity"/>
    <property type="evidence" value="ECO:0007669"/>
    <property type="project" value="InterPro"/>
</dbReference>
<dbReference type="Pfam" id="PF02371">
    <property type="entry name" value="Transposase_20"/>
    <property type="match status" value="1"/>
</dbReference>
<reference evidence="2 3" key="1">
    <citation type="submission" date="2020-08" db="EMBL/GenBank/DDBJ databases">
        <title>Bridging the membrane lipid divide: bacteria of the FCB group superphylum have the potential to synthesize archaeal ether lipids.</title>
        <authorList>
            <person name="Villanueva L."/>
            <person name="Von Meijenfeldt F.A.B."/>
            <person name="Westbye A.B."/>
            <person name="Yadav S."/>
            <person name="Hopmans E.C."/>
            <person name="Dutilh B.E."/>
            <person name="Sinninghe Damste J.S."/>
        </authorList>
    </citation>
    <scope>NUCLEOTIDE SEQUENCE [LARGE SCALE GENOMIC DNA]</scope>
    <source>
        <strain evidence="2">NIOZ-UU82</strain>
    </source>
</reference>
<evidence type="ECO:0000313" key="3">
    <source>
        <dbReference type="Proteomes" id="UP000603545"/>
    </source>
</evidence>
<dbReference type="NCBIfam" id="NF033542">
    <property type="entry name" value="transpos_IS110"/>
    <property type="match status" value="1"/>
</dbReference>
<dbReference type="GO" id="GO:0003677">
    <property type="term" value="F:DNA binding"/>
    <property type="evidence" value="ECO:0007669"/>
    <property type="project" value="InterPro"/>
</dbReference>
<protein>
    <submittedName>
        <fullName evidence="2">IS110 family transposase</fullName>
    </submittedName>
</protein>
<gene>
    <name evidence="2" type="ORF">H8E80_00015</name>
</gene>
<dbReference type="InterPro" id="IPR047650">
    <property type="entry name" value="Transpos_IS110"/>
</dbReference>
<dbReference type="PANTHER" id="PTHR33055">
    <property type="entry name" value="TRANSPOSASE FOR INSERTION SEQUENCE ELEMENT IS1111A"/>
    <property type="match status" value="1"/>
</dbReference>
<evidence type="ECO:0000259" key="1">
    <source>
        <dbReference type="Pfam" id="PF02371"/>
    </source>
</evidence>
<evidence type="ECO:0000313" key="2">
    <source>
        <dbReference type="EMBL" id="MBC8198422.1"/>
    </source>
</evidence>
<proteinExistence type="predicted"/>
<sequence>VIADVISLGHSLTVVVPEGAAAQLRRLTQARERAIERRTAMNNQLQDLIFVIFPELGDIIKPSTKTGMYLIKNYPDPKSIVSIGIETLCNIVRKISRGKFGIDRVEELYNTAKESVGITEGKESILLETSHLVSNIEAENRYIESLEEQMIVYLEQIPYSHSILSVKGIGNITVAGLIGEVGDFRKFKTISEVTKLAGLDLFEVSSGKHKGKHRISKRGRALIRKLLFFAAMNAVRSHGIMHARYQKMLNNGRPKIKALIAVSRKLLRIIFALVRDSAEYDENYNRKHEYKLAA</sequence>
<dbReference type="InterPro" id="IPR003346">
    <property type="entry name" value="Transposase_20"/>
</dbReference>
<name>A0A8J6N655_9BACT</name>